<protein>
    <submittedName>
        <fullName evidence="1">Competence protein ComFB</fullName>
    </submittedName>
</protein>
<dbReference type="RefSeq" id="WP_136861712.1">
    <property type="nucleotide sequence ID" value="NZ_SWCJ01000001.1"/>
</dbReference>
<comment type="caution">
    <text evidence="1">The sequence shown here is derived from an EMBL/GenBank/DDBJ whole genome shotgun (WGS) entry which is preliminary data.</text>
</comment>
<sequence length="87" mass="10335">MIADIRNYYEILLDQEVQDRQLHQAYSKEQLADLYCLTLNQLPCRYFRHQVDLSAYASTDELIAMQKNVEQAIERAQGYIEKHPRTD</sequence>
<dbReference type="InterPro" id="IPR019657">
    <property type="entry name" value="ComFB"/>
</dbReference>
<dbReference type="EMBL" id="SWCJ01000001">
    <property type="protein sequence ID" value="TKB58564.1"/>
    <property type="molecule type" value="Genomic_DNA"/>
</dbReference>
<dbReference type="Proteomes" id="UP000305675">
    <property type="component" value="Unassembled WGS sequence"/>
</dbReference>
<name>A0A4U1BVS1_9GAMM</name>
<dbReference type="OrthoDB" id="5895647at2"/>
<keyword evidence="2" id="KW-1185">Reference proteome</keyword>
<reference evidence="1 2" key="1">
    <citation type="submission" date="2019-04" db="EMBL/GenBank/DDBJ databases">
        <authorList>
            <person name="Hwang J.C."/>
        </authorList>
    </citation>
    <scope>NUCLEOTIDE SEQUENCE [LARGE SCALE GENOMIC DNA]</scope>
    <source>
        <strain evidence="1 2">IMCC35002</strain>
    </source>
</reference>
<evidence type="ECO:0000313" key="2">
    <source>
        <dbReference type="Proteomes" id="UP000305675"/>
    </source>
</evidence>
<evidence type="ECO:0000313" key="1">
    <source>
        <dbReference type="EMBL" id="TKB58564.1"/>
    </source>
</evidence>
<dbReference type="Pfam" id="PF10719">
    <property type="entry name" value="ComFB"/>
    <property type="match status" value="1"/>
</dbReference>
<gene>
    <name evidence="1" type="ORF">FCL42_02115</name>
</gene>
<dbReference type="AlphaFoldDB" id="A0A4U1BVS1"/>
<proteinExistence type="predicted"/>
<organism evidence="1 2">
    <name type="scientific">Ferrimonas aestuarii</name>
    <dbReference type="NCBI Taxonomy" id="2569539"/>
    <lineage>
        <taxon>Bacteria</taxon>
        <taxon>Pseudomonadati</taxon>
        <taxon>Pseudomonadota</taxon>
        <taxon>Gammaproteobacteria</taxon>
        <taxon>Alteromonadales</taxon>
        <taxon>Ferrimonadaceae</taxon>
        <taxon>Ferrimonas</taxon>
    </lineage>
</organism>
<accession>A0A4U1BVS1</accession>